<dbReference type="AlphaFoldDB" id="A0A1D1YNM4"/>
<evidence type="ECO:0000256" key="1">
    <source>
        <dbReference type="ARBA" id="ARBA00022741"/>
    </source>
</evidence>
<organism evidence="7">
    <name type="scientific">Anthurium amnicola</name>
    <dbReference type="NCBI Taxonomy" id="1678845"/>
    <lineage>
        <taxon>Eukaryota</taxon>
        <taxon>Viridiplantae</taxon>
        <taxon>Streptophyta</taxon>
        <taxon>Embryophyta</taxon>
        <taxon>Tracheophyta</taxon>
        <taxon>Spermatophyta</taxon>
        <taxon>Magnoliopsida</taxon>
        <taxon>Liliopsida</taxon>
        <taxon>Araceae</taxon>
        <taxon>Pothoideae</taxon>
        <taxon>Potheae</taxon>
        <taxon>Anthurium</taxon>
    </lineage>
</organism>
<dbReference type="SUPFAM" id="SSF52540">
    <property type="entry name" value="P-loop containing nucleoside triphosphate hydrolases"/>
    <property type="match status" value="1"/>
</dbReference>
<sequence length="925" mass="102650">MTFTGKTLKGQTQKVQQAVLQKFRAGGYNVIVATSIGEEGLDIMEVDLVICFDANISPLRMIQRMGRTGRKHDGRVVILACEGSELKGYLRKQANSRAVRKHMHSGGIKSFDFHPSPRMVPHICKPQVQCVELSIEQFVPRGKKVGDGFTHRSPVSKKMSKEEKGLIARYFHSSKEDSWKPSLIAFPSFQAFASRVHKVSHSYKTTGMLIDAMQRLQGPSFFVVNQVLSFEVNTSSDQTKEIVAVAHESNCGKVFEKSITVHHCTNEAPRGTLQVEDLNSDKSSKVISEGRDGSHMPKPNLPEESISVLHHFLFGEEFVTVNVYGDVSILSVPTLPSTKETPRSKSVMIPETFRSLNNTLAAPLELTDTSRGKYTDNKEVLVYASPKFDSQAQKLHRVDSILLKNPISGENLRLLKDYVTKVPVEARNACSASQVCKTANAISDMELSPRLTHFIEKGVVPESPTVKSNHYLPKAACSVGTDIVYEHEECGLLHVRANIHEKRKISDTISHSTTVIETPMKNNSPAPANDSPCSPKLSTSLPSSGIPKHDKNGIERAENSVRETDTGKCNSLEPLNEHTPLVNRTNDSCSEDWKLSSAKVSKSIHQSPKYRRLRKHCDIARNLPCKNLEENFCSSVTKFCQRTNRTTLKQAKDVRGKQKDKININYFIEEEAMVSSDVEVSEDEKDDKDEDAYDDSFIDDGTNSAEASIRTKSSGSDMMAFYRRSLLTQSPMAVGSPLFPATCANELSPRTAETASCSSERVNNSLQTPGNGWQHGNQSRNRNLITFKTGIERENSVTANGVASQPTEEESKLESRKRKLSFQHVGLVSAISLRQEHQAKTECIAIKSAPCQPDHNDMDSDVVFDDDFYKGLDLDAVEAQATKLLRDKSETCAKQQASPVPSIKFQDPDENLPAFPSFDLGIHFS</sequence>
<evidence type="ECO:0000256" key="3">
    <source>
        <dbReference type="ARBA" id="ARBA00022806"/>
    </source>
</evidence>
<protein>
    <submittedName>
        <fullName evidence="7">Fanconi anemia group M</fullName>
    </submittedName>
</protein>
<dbReference type="Pfam" id="PF00271">
    <property type="entry name" value="Helicase_C"/>
    <property type="match status" value="1"/>
</dbReference>
<keyword evidence="3" id="KW-0347">Helicase</keyword>
<dbReference type="GO" id="GO:0009378">
    <property type="term" value="F:four-way junction helicase activity"/>
    <property type="evidence" value="ECO:0007669"/>
    <property type="project" value="TreeGrafter"/>
</dbReference>
<keyword evidence="1" id="KW-0547">Nucleotide-binding</keyword>
<gene>
    <name evidence="7" type="primary">Fancm</name>
    <name evidence="7" type="ORF">g.93622</name>
</gene>
<feature type="region of interest" description="Disordered" evidence="5">
    <location>
        <begin position="517"/>
        <end position="569"/>
    </location>
</feature>
<dbReference type="GO" id="GO:0043138">
    <property type="term" value="F:3'-5' DNA helicase activity"/>
    <property type="evidence" value="ECO:0007669"/>
    <property type="project" value="TreeGrafter"/>
</dbReference>
<dbReference type="PROSITE" id="PS51194">
    <property type="entry name" value="HELICASE_CTER"/>
    <property type="match status" value="1"/>
</dbReference>
<dbReference type="Gene3D" id="3.40.50.300">
    <property type="entry name" value="P-loop containing nucleotide triphosphate hydrolases"/>
    <property type="match status" value="1"/>
</dbReference>
<feature type="compositionally biased region" description="Acidic residues" evidence="5">
    <location>
        <begin position="679"/>
        <end position="698"/>
    </location>
</feature>
<feature type="compositionally biased region" description="Polar residues" evidence="5">
    <location>
        <begin position="517"/>
        <end position="526"/>
    </location>
</feature>
<dbReference type="SMART" id="SM00490">
    <property type="entry name" value="HELICc"/>
    <property type="match status" value="1"/>
</dbReference>
<dbReference type="PANTHER" id="PTHR14025">
    <property type="entry name" value="FANCONI ANEMIA GROUP M FANCM FAMILY MEMBER"/>
    <property type="match status" value="1"/>
</dbReference>
<dbReference type="InterPro" id="IPR001650">
    <property type="entry name" value="Helicase_C-like"/>
</dbReference>
<feature type="region of interest" description="Disordered" evidence="5">
    <location>
        <begin position="754"/>
        <end position="780"/>
    </location>
</feature>
<dbReference type="GO" id="GO:0036297">
    <property type="term" value="P:interstrand cross-link repair"/>
    <property type="evidence" value="ECO:0007669"/>
    <property type="project" value="TreeGrafter"/>
</dbReference>
<evidence type="ECO:0000256" key="5">
    <source>
        <dbReference type="SAM" id="MobiDB-lite"/>
    </source>
</evidence>
<feature type="compositionally biased region" description="Basic and acidic residues" evidence="5">
    <location>
        <begin position="547"/>
        <end position="566"/>
    </location>
</feature>
<dbReference type="GO" id="GO:0000400">
    <property type="term" value="F:four-way junction DNA binding"/>
    <property type="evidence" value="ECO:0007669"/>
    <property type="project" value="TreeGrafter"/>
</dbReference>
<reference evidence="7" key="1">
    <citation type="submission" date="2015-07" db="EMBL/GenBank/DDBJ databases">
        <title>Transcriptome Assembly of Anthurium amnicola.</title>
        <authorList>
            <person name="Suzuki J."/>
        </authorList>
    </citation>
    <scope>NUCLEOTIDE SEQUENCE</scope>
</reference>
<feature type="compositionally biased region" description="Basic and acidic residues" evidence="5">
    <location>
        <begin position="279"/>
        <end position="295"/>
    </location>
</feature>
<feature type="compositionally biased region" description="Polar residues" evidence="5">
    <location>
        <begin position="701"/>
        <end position="711"/>
    </location>
</feature>
<feature type="region of interest" description="Disordered" evidence="5">
    <location>
        <begin position="279"/>
        <end position="299"/>
    </location>
</feature>
<dbReference type="GO" id="GO:0016787">
    <property type="term" value="F:hydrolase activity"/>
    <property type="evidence" value="ECO:0007669"/>
    <property type="project" value="UniProtKB-KW"/>
</dbReference>
<evidence type="ECO:0000259" key="6">
    <source>
        <dbReference type="PROSITE" id="PS51194"/>
    </source>
</evidence>
<evidence type="ECO:0000256" key="2">
    <source>
        <dbReference type="ARBA" id="ARBA00022801"/>
    </source>
</evidence>
<dbReference type="GO" id="GO:0005524">
    <property type="term" value="F:ATP binding"/>
    <property type="evidence" value="ECO:0007669"/>
    <property type="project" value="UniProtKB-KW"/>
</dbReference>
<keyword evidence="2" id="KW-0378">Hydrolase</keyword>
<evidence type="ECO:0000256" key="4">
    <source>
        <dbReference type="ARBA" id="ARBA00022840"/>
    </source>
</evidence>
<dbReference type="InterPro" id="IPR027417">
    <property type="entry name" value="P-loop_NTPase"/>
</dbReference>
<name>A0A1D1YNM4_9ARAE</name>
<feature type="domain" description="Helicase C-terminal" evidence="6">
    <location>
        <begin position="1"/>
        <end position="119"/>
    </location>
</feature>
<proteinExistence type="predicted"/>
<dbReference type="GO" id="GO:0045003">
    <property type="term" value="P:double-strand break repair via synthesis-dependent strand annealing"/>
    <property type="evidence" value="ECO:0007669"/>
    <property type="project" value="TreeGrafter"/>
</dbReference>
<dbReference type="PANTHER" id="PTHR14025:SF20">
    <property type="entry name" value="FANCONI ANEMIA GROUP M PROTEIN"/>
    <property type="match status" value="1"/>
</dbReference>
<feature type="region of interest" description="Disordered" evidence="5">
    <location>
        <begin position="675"/>
        <end position="711"/>
    </location>
</feature>
<evidence type="ECO:0000313" key="7">
    <source>
        <dbReference type="EMBL" id="JAT56245.1"/>
    </source>
</evidence>
<dbReference type="EMBL" id="GDJX01011691">
    <property type="protein sequence ID" value="JAT56245.1"/>
    <property type="molecule type" value="Transcribed_RNA"/>
</dbReference>
<accession>A0A1D1YNM4</accession>
<keyword evidence="4" id="KW-0067">ATP-binding</keyword>